<feature type="coiled-coil region" evidence="2">
    <location>
        <begin position="157"/>
        <end position="184"/>
    </location>
</feature>
<dbReference type="PANTHER" id="PTHR30469:SF15">
    <property type="entry name" value="HLYD FAMILY OF SECRETION PROTEINS"/>
    <property type="match status" value="1"/>
</dbReference>
<keyword evidence="3" id="KW-0812">Transmembrane</keyword>
<dbReference type="InterPro" id="IPR006143">
    <property type="entry name" value="RND_pump_MFP"/>
</dbReference>
<feature type="domain" description="Multidrug resistance protein MdtA-like barrel-sandwich hybrid" evidence="4">
    <location>
        <begin position="78"/>
        <end position="207"/>
    </location>
</feature>
<dbReference type="Gene3D" id="2.40.420.20">
    <property type="match status" value="1"/>
</dbReference>
<dbReference type="Proteomes" id="UP000317593">
    <property type="component" value="Unassembled WGS sequence"/>
</dbReference>
<dbReference type="GO" id="GO:1990281">
    <property type="term" value="C:efflux pump complex"/>
    <property type="evidence" value="ECO:0007669"/>
    <property type="project" value="TreeGrafter"/>
</dbReference>
<reference evidence="5 6" key="1">
    <citation type="submission" date="2017-05" db="EMBL/GenBank/DDBJ databases">
        <authorList>
            <person name="Varghese N."/>
            <person name="Submissions S."/>
        </authorList>
    </citation>
    <scope>NUCLEOTIDE SEQUENCE [LARGE SCALE GENOMIC DNA]</scope>
    <source>
        <strain evidence="5 6">DSM 21194</strain>
    </source>
</reference>
<dbReference type="Gene3D" id="2.40.50.100">
    <property type="match status" value="1"/>
</dbReference>
<dbReference type="Gene3D" id="2.40.30.170">
    <property type="match status" value="1"/>
</dbReference>
<dbReference type="PANTHER" id="PTHR30469">
    <property type="entry name" value="MULTIDRUG RESISTANCE PROTEIN MDTA"/>
    <property type="match status" value="1"/>
</dbReference>
<evidence type="ECO:0000256" key="1">
    <source>
        <dbReference type="ARBA" id="ARBA00009477"/>
    </source>
</evidence>
<accession>A0A521EXS2</accession>
<dbReference type="Gene3D" id="1.10.287.470">
    <property type="entry name" value="Helix hairpin bin"/>
    <property type="match status" value="1"/>
</dbReference>
<keyword evidence="2" id="KW-0175">Coiled coil</keyword>
<name>A0A521EXS2_9BACT</name>
<evidence type="ECO:0000256" key="2">
    <source>
        <dbReference type="SAM" id="Coils"/>
    </source>
</evidence>
<proteinExistence type="inferred from homology"/>
<dbReference type="GO" id="GO:0015562">
    <property type="term" value="F:efflux transmembrane transporter activity"/>
    <property type="evidence" value="ECO:0007669"/>
    <property type="project" value="TreeGrafter"/>
</dbReference>
<comment type="similarity">
    <text evidence="1">Belongs to the membrane fusion protein (MFP) (TC 8.A.1) family.</text>
</comment>
<evidence type="ECO:0000259" key="4">
    <source>
        <dbReference type="Pfam" id="PF25917"/>
    </source>
</evidence>
<evidence type="ECO:0000256" key="3">
    <source>
        <dbReference type="SAM" id="Phobius"/>
    </source>
</evidence>
<protein>
    <submittedName>
        <fullName evidence="5">RND family efflux transporter, MFP subunit</fullName>
    </submittedName>
</protein>
<dbReference type="AlphaFoldDB" id="A0A521EXS2"/>
<gene>
    <name evidence="5" type="ORF">SAMN06265218_12017</name>
</gene>
<keyword evidence="3" id="KW-0472">Membrane</keyword>
<evidence type="ECO:0000313" key="6">
    <source>
        <dbReference type="Proteomes" id="UP000317593"/>
    </source>
</evidence>
<dbReference type="RefSeq" id="WP_142715783.1">
    <property type="nucleotide sequence ID" value="NZ_FXTH01000020.1"/>
</dbReference>
<sequence>MNLNKKDILILFTVVLLGTTLVLWLTDDNTTAKNQEQNSIKNSGIAVEVTRPSVKTIDEELPYLGTITGAKDGSLSFRVGGMLETIEVEESEKVQKGQLLATVSVPELDAQHSRAKSELEKAKSAKAFWAREVSTDSTLYREGAISQTVFNKTAFNYEQALSSYHAAKAALKEVEERIKLTELRAPAQGTIGSIIVREGSNIGPNQPVFFFHQGQTVIYADVLEQDIQKGIEVGSPVTVELNNKSVKGNVKRIDSQAKPPFRSVRVFVGLPDGVVSGRPSGAGVSLSFKINKQENALLLPVSSIDLRGDSPRIFKINKQQKVEAIPVQLGIQQGEYRQVKGSLSETDKIISSGVNNVESGDRVKIVRETTLNI</sequence>
<keyword evidence="3" id="KW-1133">Transmembrane helix</keyword>
<dbReference type="EMBL" id="FXTH01000020">
    <property type="protein sequence ID" value="SMO88683.1"/>
    <property type="molecule type" value="Genomic_DNA"/>
</dbReference>
<dbReference type="Pfam" id="PF25917">
    <property type="entry name" value="BSH_RND"/>
    <property type="match status" value="1"/>
</dbReference>
<dbReference type="InterPro" id="IPR058625">
    <property type="entry name" value="MdtA-like_BSH"/>
</dbReference>
<organism evidence="5 6">
    <name type="scientific">Fodinibius sediminis</name>
    <dbReference type="NCBI Taxonomy" id="1214077"/>
    <lineage>
        <taxon>Bacteria</taxon>
        <taxon>Pseudomonadati</taxon>
        <taxon>Balneolota</taxon>
        <taxon>Balneolia</taxon>
        <taxon>Balneolales</taxon>
        <taxon>Balneolaceae</taxon>
        <taxon>Fodinibius</taxon>
    </lineage>
</organism>
<dbReference type="NCBIfam" id="TIGR01730">
    <property type="entry name" value="RND_mfp"/>
    <property type="match status" value="1"/>
</dbReference>
<evidence type="ECO:0000313" key="5">
    <source>
        <dbReference type="EMBL" id="SMO88683.1"/>
    </source>
</evidence>
<feature type="transmembrane region" description="Helical" evidence="3">
    <location>
        <begin position="7"/>
        <end position="25"/>
    </location>
</feature>
<dbReference type="SUPFAM" id="SSF111369">
    <property type="entry name" value="HlyD-like secretion proteins"/>
    <property type="match status" value="1"/>
</dbReference>
<keyword evidence="6" id="KW-1185">Reference proteome</keyword>
<dbReference type="OrthoDB" id="9806939at2"/>